<evidence type="ECO:0000256" key="3">
    <source>
        <dbReference type="ARBA" id="ARBA00022729"/>
    </source>
</evidence>
<keyword evidence="2" id="KW-0964">Secreted</keyword>
<evidence type="ECO:0000313" key="6">
    <source>
        <dbReference type="Proteomes" id="UP000569329"/>
    </source>
</evidence>
<reference evidence="5 6" key="1">
    <citation type="submission" date="2020-07" db="EMBL/GenBank/DDBJ databases">
        <title>Sequencing the genomes of 1000 actinobacteria strains.</title>
        <authorList>
            <person name="Klenk H.-P."/>
        </authorList>
    </citation>
    <scope>NUCLEOTIDE SEQUENCE [LARGE SCALE GENOMIC DNA]</scope>
    <source>
        <strain evidence="5 6">DSM 45975</strain>
    </source>
</reference>
<protein>
    <submittedName>
        <fullName evidence="5">Uncharacterized protein</fullName>
    </submittedName>
</protein>
<comment type="caution">
    <text evidence="5">The sequence shown here is derived from an EMBL/GenBank/DDBJ whole genome shotgun (WGS) entry which is preliminary data.</text>
</comment>
<dbReference type="EMBL" id="JACGWZ010000007">
    <property type="protein sequence ID" value="MBA8827344.1"/>
    <property type="molecule type" value="Genomic_DNA"/>
</dbReference>
<feature type="compositionally biased region" description="Polar residues" evidence="4">
    <location>
        <begin position="38"/>
        <end position="50"/>
    </location>
</feature>
<dbReference type="PANTHER" id="PTHR36108">
    <property type="entry name" value="COLOSSIN-B-RELATED"/>
    <property type="match status" value="1"/>
</dbReference>
<dbReference type="RefSeq" id="WP_220480709.1">
    <property type="nucleotide sequence ID" value="NZ_JACGWZ010000007.1"/>
</dbReference>
<dbReference type="Gene3D" id="2.60.40.1120">
    <property type="entry name" value="Carboxypeptidase-like, regulatory domain"/>
    <property type="match status" value="2"/>
</dbReference>
<dbReference type="Gene3D" id="2.60.40.10">
    <property type="entry name" value="Immunoglobulins"/>
    <property type="match status" value="1"/>
</dbReference>
<keyword evidence="6" id="KW-1185">Reference proteome</keyword>
<keyword evidence="3" id="KW-0732">Signal</keyword>
<gene>
    <name evidence="5" type="ORF">FHX42_004728</name>
</gene>
<dbReference type="AlphaFoldDB" id="A0A839E0R2"/>
<dbReference type="PANTHER" id="PTHR36108:SF13">
    <property type="entry name" value="COLOSSIN-B-RELATED"/>
    <property type="match status" value="1"/>
</dbReference>
<dbReference type="GO" id="GO:0005975">
    <property type="term" value="P:carbohydrate metabolic process"/>
    <property type="evidence" value="ECO:0007669"/>
    <property type="project" value="UniProtKB-ARBA"/>
</dbReference>
<evidence type="ECO:0000256" key="4">
    <source>
        <dbReference type="SAM" id="MobiDB-lite"/>
    </source>
</evidence>
<feature type="compositionally biased region" description="Basic and acidic residues" evidence="4">
    <location>
        <begin position="13"/>
        <end position="23"/>
    </location>
</feature>
<sequence>MRTTVESVEENAEAAKSRHRGDSGRSVTALAQQDEDNGQYTNNGNGSVDTTLERWSPEDPDGAQLAGSLFPGGGGGMFVHGVVHGPGGDPVSGAMLTLTDSGGRQIDRARSDEEGGFRVHPGSGGTYILIASAGQFQPSASMVAVNDRPVRRDVELSGAGVLIGMVHAGTRPVPGAMVVLTDVRGEVVASGATGSGGGYRLPDLLGGSYTLTVSAEGHRPVATQISVPDGQETTVDVPLEAGTRLTGVVRSANLGVPVPEAQVSLLDSTGGVVSAMTTDAEGGYEFTDLPGGEYTVIATGYPPVASSLHLDGQEAVHDVALGHSGSE</sequence>
<evidence type="ECO:0000313" key="5">
    <source>
        <dbReference type="EMBL" id="MBA8827344.1"/>
    </source>
</evidence>
<dbReference type="InterPro" id="IPR013783">
    <property type="entry name" value="Ig-like_fold"/>
</dbReference>
<proteinExistence type="inferred from homology"/>
<evidence type="ECO:0000256" key="1">
    <source>
        <dbReference type="ARBA" id="ARBA00007257"/>
    </source>
</evidence>
<dbReference type="InterPro" id="IPR008969">
    <property type="entry name" value="CarboxyPept-like_regulatory"/>
</dbReference>
<evidence type="ECO:0000256" key="2">
    <source>
        <dbReference type="ARBA" id="ARBA00022525"/>
    </source>
</evidence>
<dbReference type="Proteomes" id="UP000569329">
    <property type="component" value="Unassembled WGS sequence"/>
</dbReference>
<accession>A0A839E0R2</accession>
<dbReference type="SUPFAM" id="SSF49464">
    <property type="entry name" value="Carboxypeptidase regulatory domain-like"/>
    <property type="match status" value="2"/>
</dbReference>
<dbReference type="SUPFAM" id="SSF49478">
    <property type="entry name" value="Cna protein B-type domain"/>
    <property type="match status" value="1"/>
</dbReference>
<comment type="similarity">
    <text evidence="1">Belongs to the serine-aspartate repeat-containing protein (SDr) family.</text>
</comment>
<name>A0A839E0R2_9PSEU</name>
<organism evidence="5 6">
    <name type="scientific">Halosaccharopolyspora lacisalsi</name>
    <dbReference type="NCBI Taxonomy" id="1000566"/>
    <lineage>
        <taxon>Bacteria</taxon>
        <taxon>Bacillati</taxon>
        <taxon>Actinomycetota</taxon>
        <taxon>Actinomycetes</taxon>
        <taxon>Pseudonocardiales</taxon>
        <taxon>Pseudonocardiaceae</taxon>
        <taxon>Halosaccharopolyspora</taxon>
    </lineage>
</organism>
<feature type="region of interest" description="Disordered" evidence="4">
    <location>
        <begin position="1"/>
        <end position="69"/>
    </location>
</feature>
<dbReference type="Pfam" id="PF13620">
    <property type="entry name" value="CarboxypepD_reg"/>
    <property type="match status" value="3"/>
</dbReference>